<protein>
    <submittedName>
        <fullName evidence="2">Uncharacterized protein</fullName>
    </submittedName>
</protein>
<evidence type="ECO:0000313" key="3">
    <source>
        <dbReference type="Proteomes" id="UP000070475"/>
    </source>
</evidence>
<dbReference type="PATRIC" id="fig|483937.3.peg.3483"/>
<name>A0A132U4N0_9BACL</name>
<dbReference type="Proteomes" id="UP000070475">
    <property type="component" value="Unassembled WGS sequence"/>
</dbReference>
<accession>A0A132U4N0</accession>
<evidence type="ECO:0000313" key="2">
    <source>
        <dbReference type="EMBL" id="KWX78406.1"/>
    </source>
</evidence>
<evidence type="ECO:0000256" key="1">
    <source>
        <dbReference type="SAM" id="SignalP"/>
    </source>
</evidence>
<feature type="signal peptide" evidence="1">
    <location>
        <begin position="1"/>
        <end position="23"/>
    </location>
</feature>
<organism evidence="2 3">
    <name type="scientific">Paenibacillus riograndensis</name>
    <dbReference type="NCBI Taxonomy" id="483937"/>
    <lineage>
        <taxon>Bacteria</taxon>
        <taxon>Bacillati</taxon>
        <taxon>Bacillota</taxon>
        <taxon>Bacilli</taxon>
        <taxon>Bacillales</taxon>
        <taxon>Paenibacillaceae</taxon>
        <taxon>Paenibacillus</taxon>
        <taxon>Paenibacillus sonchi group</taxon>
    </lineage>
</organism>
<dbReference type="AlphaFoldDB" id="A0A132U4N0"/>
<comment type="caution">
    <text evidence="2">The sequence shown here is derived from an EMBL/GenBank/DDBJ whole genome shotgun (WGS) entry which is preliminary data.</text>
</comment>
<proteinExistence type="predicted"/>
<keyword evidence="3" id="KW-1185">Reference proteome</keyword>
<feature type="chain" id="PRO_5039104058" evidence="1">
    <location>
        <begin position="24"/>
        <end position="103"/>
    </location>
</feature>
<dbReference type="EMBL" id="LIRB01000119">
    <property type="protein sequence ID" value="KWX78406.1"/>
    <property type="molecule type" value="Genomic_DNA"/>
</dbReference>
<gene>
    <name evidence="2" type="ORF">AMQ84_09630</name>
</gene>
<keyword evidence="1" id="KW-0732">Signal</keyword>
<reference evidence="2 3" key="1">
    <citation type="submission" date="2015-08" db="EMBL/GenBank/DDBJ databases">
        <title>Genomes of Paenibacillus riograndensis.</title>
        <authorList>
            <person name="Sant'Anna F.H."/>
            <person name="Souza R."/>
            <person name="Ambrosini A."/>
            <person name="Bach E."/>
            <person name="Fernandes G."/>
            <person name="Balsanelli E."/>
            <person name="Baura V.A."/>
            <person name="Pedrosa F.O."/>
            <person name="Souza E.M."/>
            <person name="Passaglia L."/>
        </authorList>
    </citation>
    <scope>NUCLEOTIDE SEQUENCE [LARGE SCALE GENOMIC DNA]</scope>
    <source>
        <strain evidence="2 3">CAS34</strain>
    </source>
</reference>
<sequence length="103" mass="11815">MVNRLLLSHLGSLLSFITMFAFSETSDAAANQWCREILLNEKRTVWRDGSMEPVRTSSDKLKFPPMDKNKVAAIAAHSITLSDKVQMFKFQIPLEWDKDEVKL</sequence>